<evidence type="ECO:0000256" key="5">
    <source>
        <dbReference type="PROSITE-ProRule" id="PRU00169"/>
    </source>
</evidence>
<dbReference type="EMBL" id="JBBDGM010000015">
    <property type="protein sequence ID" value="MEJ1089592.1"/>
    <property type="molecule type" value="Genomic_DNA"/>
</dbReference>
<dbReference type="PANTHER" id="PTHR43214:SF24">
    <property type="entry name" value="TRANSCRIPTIONAL REGULATORY PROTEIN NARL-RELATED"/>
    <property type="match status" value="1"/>
</dbReference>
<dbReference type="PRINTS" id="PR00038">
    <property type="entry name" value="HTHLUXR"/>
</dbReference>
<evidence type="ECO:0000313" key="9">
    <source>
        <dbReference type="Proteomes" id="UP001371224"/>
    </source>
</evidence>
<dbReference type="InterPro" id="IPR016032">
    <property type="entry name" value="Sig_transdc_resp-reg_C-effctor"/>
</dbReference>
<protein>
    <submittedName>
        <fullName evidence="8">Response regulator transcription factor</fullName>
    </submittedName>
</protein>
<evidence type="ECO:0000256" key="3">
    <source>
        <dbReference type="ARBA" id="ARBA00023125"/>
    </source>
</evidence>
<dbReference type="CDD" id="cd17535">
    <property type="entry name" value="REC_NarL-like"/>
    <property type="match status" value="1"/>
</dbReference>
<keyword evidence="1 5" id="KW-0597">Phosphoprotein</keyword>
<evidence type="ECO:0000256" key="2">
    <source>
        <dbReference type="ARBA" id="ARBA00023015"/>
    </source>
</evidence>
<dbReference type="CDD" id="cd06170">
    <property type="entry name" value="LuxR_C_like"/>
    <property type="match status" value="1"/>
</dbReference>
<evidence type="ECO:0000259" key="7">
    <source>
        <dbReference type="PROSITE" id="PS50110"/>
    </source>
</evidence>
<keyword evidence="9" id="KW-1185">Reference proteome</keyword>
<proteinExistence type="predicted"/>
<dbReference type="InterPro" id="IPR011006">
    <property type="entry name" value="CheY-like_superfamily"/>
</dbReference>
<dbReference type="SMART" id="SM00421">
    <property type="entry name" value="HTH_LUXR"/>
    <property type="match status" value="1"/>
</dbReference>
<organism evidence="8 9">
    <name type="scientific">Microbacterium bandirmense</name>
    <dbReference type="NCBI Taxonomy" id="3122050"/>
    <lineage>
        <taxon>Bacteria</taxon>
        <taxon>Bacillati</taxon>
        <taxon>Actinomycetota</taxon>
        <taxon>Actinomycetes</taxon>
        <taxon>Micrococcales</taxon>
        <taxon>Microbacteriaceae</taxon>
        <taxon>Microbacterium</taxon>
    </lineage>
</organism>
<keyword evidence="3" id="KW-0238">DNA-binding</keyword>
<comment type="caution">
    <text evidence="8">The sequence shown here is derived from an EMBL/GenBank/DDBJ whole genome shotgun (WGS) entry which is preliminary data.</text>
</comment>
<keyword evidence="2" id="KW-0805">Transcription regulation</keyword>
<dbReference type="SUPFAM" id="SSF52172">
    <property type="entry name" value="CheY-like"/>
    <property type="match status" value="1"/>
</dbReference>
<sequence>MTITVLLVDDHPVVRSGLRAVLDGGTARTGDAVHIVGEAATGEEAVTLTATLRPDVVLCDLRLGAGIDGIQTTAALRALDPPPTVVILTTFDRDAEILGAIEAGAAGYLLKDAAPEAILEGIRRAAAGDMVLSPGLATRVLKGMRNPLPKLTEREIEVLRLLAEGSANKQIARTLFVTEATVKSHLAHIFTKLGVDSRSRAVHVARETGLI</sequence>
<gene>
    <name evidence="8" type="ORF">WDU99_14840</name>
</gene>
<dbReference type="PROSITE" id="PS50043">
    <property type="entry name" value="HTH_LUXR_2"/>
    <property type="match status" value="1"/>
</dbReference>
<feature type="modified residue" description="4-aspartylphosphate" evidence="5">
    <location>
        <position position="60"/>
    </location>
</feature>
<feature type="domain" description="HTH luxR-type" evidence="6">
    <location>
        <begin position="144"/>
        <end position="209"/>
    </location>
</feature>
<name>A0ABU8LH27_9MICO</name>
<evidence type="ECO:0000259" key="6">
    <source>
        <dbReference type="PROSITE" id="PS50043"/>
    </source>
</evidence>
<dbReference type="RefSeq" id="WP_337333239.1">
    <property type="nucleotide sequence ID" value="NZ_JBBDGM010000015.1"/>
</dbReference>
<dbReference type="PANTHER" id="PTHR43214">
    <property type="entry name" value="TWO-COMPONENT RESPONSE REGULATOR"/>
    <property type="match status" value="1"/>
</dbReference>
<evidence type="ECO:0000313" key="8">
    <source>
        <dbReference type="EMBL" id="MEJ1089592.1"/>
    </source>
</evidence>
<dbReference type="InterPro" id="IPR058245">
    <property type="entry name" value="NreC/VraR/RcsB-like_REC"/>
</dbReference>
<feature type="domain" description="Response regulatory" evidence="7">
    <location>
        <begin position="4"/>
        <end position="126"/>
    </location>
</feature>
<keyword evidence="4" id="KW-0804">Transcription</keyword>
<dbReference type="SUPFAM" id="SSF46894">
    <property type="entry name" value="C-terminal effector domain of the bipartite response regulators"/>
    <property type="match status" value="1"/>
</dbReference>
<dbReference type="Proteomes" id="UP001371224">
    <property type="component" value="Unassembled WGS sequence"/>
</dbReference>
<evidence type="ECO:0000256" key="1">
    <source>
        <dbReference type="ARBA" id="ARBA00022553"/>
    </source>
</evidence>
<dbReference type="InterPro" id="IPR000792">
    <property type="entry name" value="Tscrpt_reg_LuxR_C"/>
</dbReference>
<dbReference type="Pfam" id="PF00072">
    <property type="entry name" value="Response_reg"/>
    <property type="match status" value="1"/>
</dbReference>
<dbReference type="InterPro" id="IPR001789">
    <property type="entry name" value="Sig_transdc_resp-reg_receiver"/>
</dbReference>
<evidence type="ECO:0000256" key="4">
    <source>
        <dbReference type="ARBA" id="ARBA00023163"/>
    </source>
</evidence>
<dbReference type="PROSITE" id="PS50110">
    <property type="entry name" value="RESPONSE_REGULATORY"/>
    <property type="match status" value="1"/>
</dbReference>
<dbReference type="PROSITE" id="PS00622">
    <property type="entry name" value="HTH_LUXR_1"/>
    <property type="match status" value="1"/>
</dbReference>
<dbReference type="Pfam" id="PF00196">
    <property type="entry name" value="GerE"/>
    <property type="match status" value="1"/>
</dbReference>
<dbReference type="InterPro" id="IPR039420">
    <property type="entry name" value="WalR-like"/>
</dbReference>
<accession>A0ABU8LH27</accession>
<reference evidence="8 9" key="1">
    <citation type="submission" date="2024-02" db="EMBL/GenBank/DDBJ databases">
        <authorList>
            <person name="Saticioglu I.B."/>
        </authorList>
    </citation>
    <scope>NUCLEOTIDE SEQUENCE [LARGE SCALE GENOMIC DNA]</scope>
    <source>
        <strain evidence="8 9">Mu-80</strain>
    </source>
</reference>
<dbReference type="Gene3D" id="3.40.50.2300">
    <property type="match status" value="1"/>
</dbReference>
<dbReference type="SMART" id="SM00448">
    <property type="entry name" value="REC"/>
    <property type="match status" value="1"/>
</dbReference>